<dbReference type="AlphaFoldDB" id="A0A2W2BBS2"/>
<evidence type="ECO:0000313" key="3">
    <source>
        <dbReference type="Proteomes" id="UP000248745"/>
    </source>
</evidence>
<dbReference type="Gene3D" id="3.90.1580.10">
    <property type="entry name" value="paralog of FGE (formylglycine-generating enzyme)"/>
    <property type="match status" value="1"/>
</dbReference>
<dbReference type="PANTHER" id="PTHR23150:SF19">
    <property type="entry name" value="FORMYLGLYCINE-GENERATING ENZYME"/>
    <property type="match status" value="1"/>
</dbReference>
<dbReference type="InterPro" id="IPR005532">
    <property type="entry name" value="SUMF_dom"/>
</dbReference>
<dbReference type="OrthoDB" id="9768004at2"/>
<dbReference type="InterPro" id="IPR042095">
    <property type="entry name" value="SUMF_sf"/>
</dbReference>
<evidence type="ECO:0000259" key="1">
    <source>
        <dbReference type="Pfam" id="PF03781"/>
    </source>
</evidence>
<dbReference type="EMBL" id="QKTW01000014">
    <property type="protein sequence ID" value="PZF73337.1"/>
    <property type="molecule type" value="Genomic_DNA"/>
</dbReference>
<feature type="domain" description="Sulfatase-modifying factor enzyme-like" evidence="1">
    <location>
        <begin position="38"/>
        <end position="347"/>
    </location>
</feature>
<comment type="caution">
    <text evidence="2">The sequence shown here is derived from an EMBL/GenBank/DDBJ whole genome shotgun (WGS) entry which is preliminary data.</text>
</comment>
<dbReference type="PANTHER" id="PTHR23150">
    <property type="entry name" value="SULFATASE MODIFYING FACTOR 1, 2"/>
    <property type="match status" value="1"/>
</dbReference>
<dbReference type="Pfam" id="PF03781">
    <property type="entry name" value="FGE-sulfatase"/>
    <property type="match status" value="1"/>
</dbReference>
<sequence>MITHQGAGGDMNLQANASGKDFNIVLDTANWPAKPWPENMVWIPGGDYMMGGNGGEARPDEYPVHEVKVNGFWMDKTEVTIGAFKQFVKATGYTTTAEQKPEWNQLKQQLPPGTPEPDASALVPGSMVFTPTSGPVQLNDFSQWWRYVPGANWRHPNGPNSDVFTTTAYDNYPVTQVSWFDAIAYCKWAGKKLPTEAEWEFAARGGLKNKRYSWGDDGPSSQNVKANLWQGGFPYHNDKVDGFDLAAPVKSFVPNGYGLYEIIGNVWEWCSDWYRPDTYEKDKQRGVVSDPLGPKDSYDPEDPYAIKRVIRGGSFLCNENYCASYRPAARMKTDPYTGENHTGFRAVMTQSDWKVKSQKHN</sequence>
<dbReference type="InterPro" id="IPR051043">
    <property type="entry name" value="Sulfatase_Mod_Factor_Kinase"/>
</dbReference>
<accession>A0A2W2BBS2</accession>
<dbReference type="InterPro" id="IPR016187">
    <property type="entry name" value="CTDL_fold"/>
</dbReference>
<dbReference type="Proteomes" id="UP000248745">
    <property type="component" value="Unassembled WGS sequence"/>
</dbReference>
<keyword evidence="3" id="KW-1185">Reference proteome</keyword>
<evidence type="ECO:0000313" key="2">
    <source>
        <dbReference type="EMBL" id="PZF73337.1"/>
    </source>
</evidence>
<gene>
    <name evidence="2" type="ORF">DN068_08785</name>
</gene>
<protein>
    <submittedName>
        <fullName evidence="2">Formylglycine-generating enzyme family protein</fullName>
    </submittedName>
</protein>
<reference evidence="2 3" key="1">
    <citation type="submission" date="2018-06" db="EMBL/GenBank/DDBJ databases">
        <title>Mucibacter soli gen. nov., sp. nov., a new member of the family Chitinophagaceae producing mucin.</title>
        <authorList>
            <person name="Kim M.-K."/>
            <person name="Park S."/>
            <person name="Kim T.-S."/>
            <person name="Joung Y."/>
            <person name="Han J.-H."/>
            <person name="Kim S.B."/>
        </authorList>
    </citation>
    <scope>NUCLEOTIDE SEQUENCE [LARGE SCALE GENOMIC DNA]</scope>
    <source>
        <strain evidence="2 3">R1-15</strain>
    </source>
</reference>
<organism evidence="2 3">
    <name type="scientific">Taibaiella soli</name>
    <dbReference type="NCBI Taxonomy" id="1649169"/>
    <lineage>
        <taxon>Bacteria</taxon>
        <taxon>Pseudomonadati</taxon>
        <taxon>Bacteroidota</taxon>
        <taxon>Chitinophagia</taxon>
        <taxon>Chitinophagales</taxon>
        <taxon>Chitinophagaceae</taxon>
        <taxon>Taibaiella</taxon>
    </lineage>
</organism>
<name>A0A2W2BBS2_9BACT</name>
<proteinExistence type="predicted"/>
<dbReference type="SUPFAM" id="SSF56436">
    <property type="entry name" value="C-type lectin-like"/>
    <property type="match status" value="1"/>
</dbReference>
<dbReference type="GO" id="GO:0120147">
    <property type="term" value="F:formylglycine-generating oxidase activity"/>
    <property type="evidence" value="ECO:0007669"/>
    <property type="project" value="TreeGrafter"/>
</dbReference>